<reference evidence="1" key="1">
    <citation type="submission" date="2009-10" db="EMBL/GenBank/DDBJ databases">
        <title>Diversity of trophic interactions inside an arsenic-rich microbial ecosystem.</title>
        <authorList>
            <person name="Bertin P.N."/>
            <person name="Heinrich-Salmeron A."/>
            <person name="Pelletier E."/>
            <person name="Goulhen-Chollet F."/>
            <person name="Arsene-Ploetze F."/>
            <person name="Gallien S."/>
            <person name="Calteau A."/>
            <person name="Vallenet D."/>
            <person name="Casiot C."/>
            <person name="Chane-Woon-Ming B."/>
            <person name="Giloteaux L."/>
            <person name="Barakat M."/>
            <person name="Bonnefoy V."/>
            <person name="Bruneel O."/>
            <person name="Chandler M."/>
            <person name="Cleiss J."/>
            <person name="Duran R."/>
            <person name="Elbaz-Poulichet F."/>
            <person name="Fonknechten N."/>
            <person name="Lauga B."/>
            <person name="Mornico D."/>
            <person name="Ortet P."/>
            <person name="Schaeffer C."/>
            <person name="Siguier P."/>
            <person name="Alexander Thil Smith A."/>
            <person name="Van Dorsselaer A."/>
            <person name="Weissenbach J."/>
            <person name="Medigue C."/>
            <person name="Le Paslier D."/>
        </authorList>
    </citation>
    <scope>NUCLEOTIDE SEQUENCE</scope>
</reference>
<organism evidence="1">
    <name type="scientific">mine drainage metagenome</name>
    <dbReference type="NCBI Taxonomy" id="410659"/>
    <lineage>
        <taxon>unclassified sequences</taxon>
        <taxon>metagenomes</taxon>
        <taxon>ecological metagenomes</taxon>
    </lineage>
</organism>
<dbReference type="AlphaFoldDB" id="E6Q8I1"/>
<comment type="caution">
    <text evidence="1">The sequence shown here is derived from an EMBL/GenBank/DDBJ whole genome shotgun (WGS) entry which is preliminary data.</text>
</comment>
<proteinExistence type="predicted"/>
<dbReference type="EMBL" id="CABP01000004">
    <property type="protein sequence ID" value="CBI03507.1"/>
    <property type="molecule type" value="Genomic_DNA"/>
</dbReference>
<evidence type="ECO:0000313" key="1">
    <source>
        <dbReference type="EMBL" id="CBI03507.1"/>
    </source>
</evidence>
<name>E6Q8I1_9ZZZZ</name>
<gene>
    <name evidence="1" type="ORF">CARN5_3092</name>
</gene>
<accession>E6Q8I1</accession>
<sequence>MIIKDKPFRVPACQAMLCWFHASPVVVGVSIRALPGCEVDVVRRWPGFPKLEAYQKRLSRYLVMRRSDVVFVRNFDVLFDYQFEVYFEARRAGGVL</sequence>
<protein>
    <submittedName>
        <fullName evidence="1">Uncharacterized protein</fullName>
    </submittedName>
</protein>